<feature type="compositionally biased region" description="Basic and acidic residues" evidence="1">
    <location>
        <begin position="438"/>
        <end position="448"/>
    </location>
</feature>
<dbReference type="OrthoDB" id="1421156at2759"/>
<keyword evidence="3" id="KW-0548">Nucleotidyltransferase</keyword>
<dbReference type="SUPFAM" id="SSF53098">
    <property type="entry name" value="Ribonuclease H-like"/>
    <property type="match status" value="1"/>
</dbReference>
<dbReference type="Pfam" id="PF10551">
    <property type="entry name" value="MULE"/>
    <property type="match status" value="1"/>
</dbReference>
<evidence type="ECO:0000313" key="4">
    <source>
        <dbReference type="Proteomes" id="UP000030151"/>
    </source>
</evidence>
<dbReference type="GO" id="GO:0003676">
    <property type="term" value="F:nucleic acid binding"/>
    <property type="evidence" value="ECO:0007669"/>
    <property type="project" value="InterPro"/>
</dbReference>
<feature type="region of interest" description="Disordered" evidence="1">
    <location>
        <begin position="397"/>
        <end position="481"/>
    </location>
</feature>
<name>A0A014P2L1_9HYPO</name>
<evidence type="ECO:0000256" key="1">
    <source>
        <dbReference type="SAM" id="MobiDB-lite"/>
    </source>
</evidence>
<dbReference type="EMBL" id="JELW01000072">
    <property type="protein sequence ID" value="EXU95596.1"/>
    <property type="molecule type" value="Genomic_DNA"/>
</dbReference>
<organism evidence="3 4">
    <name type="scientific">Metarhizium robertsii</name>
    <dbReference type="NCBI Taxonomy" id="568076"/>
    <lineage>
        <taxon>Eukaryota</taxon>
        <taxon>Fungi</taxon>
        <taxon>Dikarya</taxon>
        <taxon>Ascomycota</taxon>
        <taxon>Pezizomycotina</taxon>
        <taxon>Sordariomycetes</taxon>
        <taxon>Hypocreomycetidae</taxon>
        <taxon>Hypocreales</taxon>
        <taxon>Clavicipitaceae</taxon>
        <taxon>Metarhizium</taxon>
    </lineage>
</organism>
<reference evidence="3 4" key="1">
    <citation type="submission" date="2014-02" db="EMBL/GenBank/DDBJ databases">
        <title>The genome sequence of the entomopathogenic fungus Metarhizium robertsii ARSEF 2575.</title>
        <authorList>
            <person name="Giuliano Garisto Donzelli B."/>
            <person name="Roe B.A."/>
            <person name="Macmil S.L."/>
            <person name="Krasnoff S.B."/>
            <person name="Gibson D.M."/>
        </authorList>
    </citation>
    <scope>NUCLEOTIDE SEQUENCE [LARGE SCALE GENOMIC DNA]</scope>
    <source>
        <strain evidence="3 4">ARSEF 2575</strain>
    </source>
</reference>
<evidence type="ECO:0000259" key="2">
    <source>
        <dbReference type="Pfam" id="PF10551"/>
    </source>
</evidence>
<accession>A0A014P2L1</accession>
<dbReference type="HOGENOM" id="CLU_013727_3_1_1"/>
<gene>
    <name evidence="3" type="ORF">X797_011312</name>
</gene>
<dbReference type="Proteomes" id="UP000030151">
    <property type="component" value="Unassembled WGS sequence"/>
</dbReference>
<keyword evidence="3" id="KW-0808">Transferase</keyword>
<feature type="region of interest" description="Disordered" evidence="1">
    <location>
        <begin position="640"/>
        <end position="661"/>
    </location>
</feature>
<dbReference type="Gene3D" id="3.30.420.10">
    <property type="entry name" value="Ribonuclease H-like superfamily/Ribonuclease H"/>
    <property type="match status" value="1"/>
</dbReference>
<dbReference type="GO" id="GO:0003964">
    <property type="term" value="F:RNA-directed DNA polymerase activity"/>
    <property type="evidence" value="ECO:0007669"/>
    <property type="project" value="UniProtKB-KW"/>
</dbReference>
<dbReference type="InterPro" id="IPR012337">
    <property type="entry name" value="RNaseH-like_sf"/>
</dbReference>
<dbReference type="InterPro" id="IPR036397">
    <property type="entry name" value="RNaseH_sf"/>
</dbReference>
<comment type="caution">
    <text evidence="3">The sequence shown here is derived from an EMBL/GenBank/DDBJ whole genome shotgun (WGS) entry which is preliminary data.</text>
</comment>
<dbReference type="InterPro" id="IPR018289">
    <property type="entry name" value="MULE_transposase_dom"/>
</dbReference>
<dbReference type="AlphaFoldDB" id="A0A014P2L1"/>
<dbReference type="CDD" id="cd09276">
    <property type="entry name" value="Rnase_HI_RT_non_LTR"/>
    <property type="match status" value="1"/>
</dbReference>
<keyword evidence="3" id="KW-0695">RNA-directed DNA polymerase</keyword>
<proteinExistence type="predicted"/>
<protein>
    <submittedName>
        <fullName evidence="3">Reverse transcriptase domain protein</fullName>
    </submittedName>
</protein>
<sequence>MPLLDMIGVDACQRSFCIAFAFLSGETEEDFRWALDRLRSLYETCKARPPSVILTDRCIACMNAVEVVFPAAHSLLCLWHANKAVLHRLSSPSEHVFKERVTAFERKYVPDYVGQVAYIQTQWLDLYKERLVKVWVDQYSHFGNVATSRVEGIHALLKAHLRKSTLDLFEAWRAIKHAVLNQLSELTSNQAKQQIRIPIELSGPLYGAVRGWVSHEALRKVEEQRKLLYTKTPPPPLICTGVFKKSWGLPCIHTIKSLIESHGVLLLEHFHTHWHLRLKGSPQHLLEPLQRTDMVNHTSRAPRQSTRREPSLFETIEPTRAPPTCSRCHQIGHTKAGNNCPLRHAELLQRLAAHADPLGNEMSEMDAAPGENPDEVFSSLELAPTEAELRRGVEPYPVPFLRTGTQASAESRRSNEPTLEVNFPLPVSEPDYTEDVEESRVLEARESSHSPGRAIISPSPGLCPEATAHSSPPIPEQSTIQTPRYDSPAAIYARYIAAREAWYAAQPKGSIKTNQMYRKASGLPLRYDKQSYAWCLDYKQMSSRCASPSGMREWTKEEMMAYLDWSRQEDDRVEAKIAAEIRDDPAARKRRGAAIQAMRNLKHPSGQYILAEAIQALDELRGHGWDVQFRWIPAHVGVPGNEAAGHNANSRQTAEPPPEPEHLRALMAPAKSAIRKTMKAEWKASWETAKHGKELFRLGVKPGKATLDTHSGTYRAISSVITQMRIAKIGLRAYLHSIDKADSDKCPCEYRTSDGTPYSARMQKLDRRTTKDVGRQSIMR</sequence>
<evidence type="ECO:0000313" key="3">
    <source>
        <dbReference type="EMBL" id="EXU95596.1"/>
    </source>
</evidence>
<feature type="domain" description="MULE transposase" evidence="2">
    <location>
        <begin position="1"/>
        <end position="83"/>
    </location>
</feature>